<reference evidence="1 2" key="1">
    <citation type="submission" date="2011-12" db="EMBL/GenBank/DDBJ databases">
        <authorList>
            <person name="Kriszt B."/>
            <person name="Tancsics A."/>
            <person name="Cserhati M."/>
            <person name="Toth A."/>
            <person name="Nagy I."/>
            <person name="Horvath B."/>
            <person name="Tamura T."/>
            <person name="Kukolya J."/>
            <person name="Szoboszlay S."/>
        </authorList>
    </citation>
    <scope>NUCLEOTIDE SEQUENCE [LARGE SCALE GENOMIC DNA]</scope>
    <source>
        <strain evidence="1 2">AK37</strain>
    </source>
</reference>
<proteinExistence type="predicted"/>
<protein>
    <submittedName>
        <fullName evidence="1">Uncharacterized protein</fullName>
    </submittedName>
</protein>
<dbReference type="AlphaFoldDB" id="H0JYB6"/>
<comment type="caution">
    <text evidence="1">The sequence shown here is derived from an EMBL/GenBank/DDBJ whole genome shotgun (WGS) entry which is preliminary data.</text>
</comment>
<sequence length="85" mass="8495">MQLCSSSSLRPAVIATIVVACTSVEPFGSAMRARREVADGCATVPISGEQGAATSPLSARGFSGIPGPDPVTVFTGFGEVAAPAR</sequence>
<dbReference type="Proteomes" id="UP000005064">
    <property type="component" value="Unassembled WGS sequence"/>
</dbReference>
<accession>H0JYB6</accession>
<dbReference type="EMBL" id="AHBW01000065">
    <property type="protein sequence ID" value="EHK80577.1"/>
    <property type="molecule type" value="Genomic_DNA"/>
</dbReference>
<name>H0JYB6_9NOCA</name>
<gene>
    <name evidence="1" type="ORF">AK37_23804</name>
</gene>
<organism evidence="1 2">
    <name type="scientific">Rhodococcus pyridinivorans AK37</name>
    <dbReference type="NCBI Taxonomy" id="1114960"/>
    <lineage>
        <taxon>Bacteria</taxon>
        <taxon>Bacillati</taxon>
        <taxon>Actinomycetota</taxon>
        <taxon>Actinomycetes</taxon>
        <taxon>Mycobacteriales</taxon>
        <taxon>Nocardiaceae</taxon>
        <taxon>Rhodococcus</taxon>
    </lineage>
</organism>
<evidence type="ECO:0000313" key="1">
    <source>
        <dbReference type="EMBL" id="EHK80577.1"/>
    </source>
</evidence>
<evidence type="ECO:0000313" key="2">
    <source>
        <dbReference type="Proteomes" id="UP000005064"/>
    </source>
</evidence>